<gene>
    <name evidence="4" type="ORF">F5X71_14185</name>
</gene>
<organism evidence="4 5">
    <name type="scientific">Nocardia brasiliensis</name>
    <dbReference type="NCBI Taxonomy" id="37326"/>
    <lineage>
        <taxon>Bacteria</taxon>
        <taxon>Bacillati</taxon>
        <taxon>Actinomycetota</taxon>
        <taxon>Actinomycetes</taxon>
        <taxon>Mycobacteriales</taxon>
        <taxon>Nocardiaceae</taxon>
        <taxon>Nocardia</taxon>
    </lineage>
</organism>
<protein>
    <recommendedName>
        <fullName evidence="3">PepSY domain-containing protein</fullName>
    </recommendedName>
</protein>
<dbReference type="Pfam" id="PF03413">
    <property type="entry name" value="PepSY"/>
    <property type="match status" value="2"/>
</dbReference>
<feature type="signal peptide" evidence="2">
    <location>
        <begin position="1"/>
        <end position="18"/>
    </location>
</feature>
<feature type="chain" id="PRO_5038445099" description="PepSY domain-containing protein" evidence="2">
    <location>
        <begin position="19"/>
        <end position="205"/>
    </location>
</feature>
<dbReference type="PROSITE" id="PS51257">
    <property type="entry name" value="PROKAR_LIPOPROTEIN"/>
    <property type="match status" value="1"/>
</dbReference>
<feature type="domain" description="PepSY" evidence="3">
    <location>
        <begin position="59"/>
        <end position="118"/>
    </location>
</feature>
<feature type="domain" description="PepSY" evidence="3">
    <location>
        <begin position="145"/>
        <end position="201"/>
    </location>
</feature>
<dbReference type="InterPro" id="IPR025711">
    <property type="entry name" value="PepSY"/>
</dbReference>
<accession>A0A6G9XQT6</accession>
<keyword evidence="2" id="KW-0732">Signal</keyword>
<evidence type="ECO:0000313" key="4">
    <source>
        <dbReference type="EMBL" id="QIS03312.1"/>
    </source>
</evidence>
<feature type="region of interest" description="Disordered" evidence="1">
    <location>
        <begin position="25"/>
        <end position="44"/>
    </location>
</feature>
<evidence type="ECO:0000256" key="1">
    <source>
        <dbReference type="SAM" id="MobiDB-lite"/>
    </source>
</evidence>
<proteinExistence type="predicted"/>
<reference evidence="4 5" key="1">
    <citation type="journal article" date="2019" name="ACS Chem. Biol.">
        <title>Identification and Mobilization of a Cryptic Antibiotic Biosynthesis Gene Locus from a Human-Pathogenic Nocardia Isolate.</title>
        <authorList>
            <person name="Herisse M."/>
            <person name="Ishida K."/>
            <person name="Porter J.L."/>
            <person name="Howden B."/>
            <person name="Hertweck C."/>
            <person name="Stinear T.P."/>
            <person name="Pidot S.J."/>
        </authorList>
    </citation>
    <scope>NUCLEOTIDE SEQUENCE [LARGE SCALE GENOMIC DNA]</scope>
    <source>
        <strain evidence="4 5">AUSMDU00024985</strain>
    </source>
</reference>
<sequence length="205" mass="21907">MKAALIIPFVAAVAVASAACDDDAQPAATGTSAAVPTLSGSAPTDTDAARIDLAKHQFPISAQNALDAARKKFDGTLTGLELEPEGVNAHRTYVYKVKLTSDTEQYTVQLTADSGTVVTEHRENLDADEQRTERTREAIDLRAAVPLHDAMATATEARPGRVEKWKIEGKDNAAQYEFDIQAPGDTAEDYEVQVDAYTGKLETAG</sequence>
<dbReference type="RefSeq" id="WP_167462380.1">
    <property type="nucleotide sequence ID" value="NZ_CP046171.1"/>
</dbReference>
<dbReference type="AlphaFoldDB" id="A0A6G9XQT6"/>
<name>A0A6G9XQT6_NOCBR</name>
<evidence type="ECO:0000256" key="2">
    <source>
        <dbReference type="SAM" id="SignalP"/>
    </source>
</evidence>
<evidence type="ECO:0000313" key="5">
    <source>
        <dbReference type="Proteomes" id="UP000501705"/>
    </source>
</evidence>
<evidence type="ECO:0000259" key="3">
    <source>
        <dbReference type="Pfam" id="PF03413"/>
    </source>
</evidence>
<dbReference type="Proteomes" id="UP000501705">
    <property type="component" value="Chromosome"/>
</dbReference>
<feature type="compositionally biased region" description="Polar residues" evidence="1">
    <location>
        <begin position="28"/>
        <end position="44"/>
    </location>
</feature>
<dbReference type="EMBL" id="CP046171">
    <property type="protein sequence ID" value="QIS03312.1"/>
    <property type="molecule type" value="Genomic_DNA"/>
</dbReference>
<dbReference type="Gene3D" id="3.10.450.40">
    <property type="match status" value="2"/>
</dbReference>